<gene>
    <name evidence="2" type="ORF">A0O34_00990</name>
</gene>
<reference evidence="2 3" key="1">
    <citation type="submission" date="2016-04" db="EMBL/GenBank/DDBJ databases">
        <title>Complete Genome Sequence of Chryseobacterium sp. IHBB 10212.</title>
        <authorList>
            <person name="Pal M."/>
            <person name="Swarnkar M.K."/>
            <person name="Kaushal K."/>
            <person name="Chhibber S."/>
            <person name="Singh A.K."/>
            <person name="Gulati A."/>
        </authorList>
    </citation>
    <scope>NUCLEOTIDE SEQUENCE [LARGE SCALE GENOMIC DNA]</scope>
    <source>
        <strain evidence="2 3">IHBB 10212</strain>
    </source>
</reference>
<keyword evidence="1" id="KW-1133">Transmembrane helix</keyword>
<feature type="transmembrane region" description="Helical" evidence="1">
    <location>
        <begin position="93"/>
        <end position="110"/>
    </location>
</feature>
<feature type="transmembrane region" description="Helical" evidence="1">
    <location>
        <begin position="288"/>
        <end position="310"/>
    </location>
</feature>
<dbReference type="EMBL" id="CP015199">
    <property type="protein sequence ID" value="ANF49217.1"/>
    <property type="molecule type" value="Genomic_DNA"/>
</dbReference>
<dbReference type="STRING" id="1685010.A0O34_00990"/>
<keyword evidence="1" id="KW-0472">Membrane</keyword>
<proteinExistence type="predicted"/>
<dbReference type="OrthoDB" id="1226262at2"/>
<feature type="transmembrane region" description="Helical" evidence="1">
    <location>
        <begin position="262"/>
        <end position="281"/>
    </location>
</feature>
<accession>A0A172XQB2</accession>
<dbReference type="RefSeq" id="WP_066750231.1">
    <property type="nucleotide sequence ID" value="NZ_CP015199.1"/>
</dbReference>
<feature type="transmembrane region" description="Helical" evidence="1">
    <location>
        <begin position="139"/>
        <end position="170"/>
    </location>
</feature>
<dbReference type="AlphaFoldDB" id="A0A172XQB2"/>
<keyword evidence="1" id="KW-0812">Transmembrane</keyword>
<dbReference type="KEGG" id="chh:A0O34_00990"/>
<protein>
    <recommendedName>
        <fullName evidence="4">EpsG family protein</fullName>
    </recommendedName>
</protein>
<evidence type="ECO:0008006" key="4">
    <source>
        <dbReference type="Google" id="ProtNLM"/>
    </source>
</evidence>
<feature type="transmembrane region" description="Helical" evidence="1">
    <location>
        <begin position="63"/>
        <end position="81"/>
    </location>
</feature>
<feature type="transmembrane region" description="Helical" evidence="1">
    <location>
        <begin position="191"/>
        <end position="208"/>
    </location>
</feature>
<sequence length="327" mass="38588">MKGKVLLALLYFYALIFSVLKTIRFPNEWSEAHWLIDYRFGFIKRGLAGQILGFFFQKNEFNILLISAVILLILYGCIYFIALKQANNISQNIYRVIFYLIFFLSQYVVLSAHIIGYLDHIVFLLTILIIYLIRKNLIFLSSILVCISLLIHEISFFLTIPISLFALIVAEMSNEKFSFKEVFNLKLLKKSILFLVFPAVLMFFLSYYQEIYGKDHYLSLFNYFNGSGFIKKDIADLVATSYTEKFTHYLATESKSFVIKMIYHKSFAFSLPILFLLFIVYKEYQRIGLPLFFLFMMAVFSPLLLHFVAWDTYRIWAFPYMTMFLGY</sequence>
<organism evidence="2 3">
    <name type="scientific">Chryseobacterium glaciei</name>
    <dbReference type="NCBI Taxonomy" id="1685010"/>
    <lineage>
        <taxon>Bacteria</taxon>
        <taxon>Pseudomonadati</taxon>
        <taxon>Bacteroidota</taxon>
        <taxon>Flavobacteriia</taxon>
        <taxon>Flavobacteriales</taxon>
        <taxon>Weeksellaceae</taxon>
        <taxon>Chryseobacterium group</taxon>
        <taxon>Chryseobacterium</taxon>
    </lineage>
</organism>
<evidence type="ECO:0000313" key="2">
    <source>
        <dbReference type="EMBL" id="ANF49217.1"/>
    </source>
</evidence>
<evidence type="ECO:0000256" key="1">
    <source>
        <dbReference type="SAM" id="Phobius"/>
    </source>
</evidence>
<dbReference type="Proteomes" id="UP000077824">
    <property type="component" value="Chromosome"/>
</dbReference>
<evidence type="ECO:0000313" key="3">
    <source>
        <dbReference type="Proteomes" id="UP000077824"/>
    </source>
</evidence>
<name>A0A172XQB2_9FLAO</name>
<keyword evidence="3" id="KW-1185">Reference proteome</keyword>